<evidence type="ECO:0000313" key="3">
    <source>
        <dbReference type="EMBL" id="SHG79425.1"/>
    </source>
</evidence>
<keyword evidence="1" id="KW-0812">Transmembrane</keyword>
<dbReference type="EMBL" id="FQWM01000002">
    <property type="protein sequence ID" value="SHG79425.1"/>
    <property type="molecule type" value="Genomic_DNA"/>
</dbReference>
<feature type="transmembrane region" description="Helical" evidence="1">
    <location>
        <begin position="47"/>
        <end position="68"/>
    </location>
</feature>
<dbReference type="InterPro" id="IPR036736">
    <property type="entry name" value="ACP-like_sf"/>
</dbReference>
<feature type="transmembrane region" description="Helical" evidence="1">
    <location>
        <begin position="110"/>
        <end position="129"/>
    </location>
</feature>
<dbReference type="Gene3D" id="1.10.1200.10">
    <property type="entry name" value="ACP-like"/>
    <property type="match status" value="1"/>
</dbReference>
<organism evidence="3 4">
    <name type="scientific">Cognatishimia maritima</name>
    <dbReference type="NCBI Taxonomy" id="870908"/>
    <lineage>
        <taxon>Bacteria</taxon>
        <taxon>Pseudomonadati</taxon>
        <taxon>Pseudomonadota</taxon>
        <taxon>Alphaproteobacteria</taxon>
        <taxon>Rhodobacterales</taxon>
        <taxon>Paracoccaceae</taxon>
        <taxon>Cognatishimia</taxon>
    </lineage>
</organism>
<evidence type="ECO:0008006" key="5">
    <source>
        <dbReference type="Google" id="ProtNLM"/>
    </source>
</evidence>
<sequence>MLLKFKAWPFIQAFTCLASSAAAEVCDKVRPRWSPNDGVVDQFGELYFFFTSPFGLVLIAVLALAIYFRKRWLSWSAAALFGMTAVLNVAGVLWPSDGVALAAIAEGCRAWPVLNVIVLVLTIIFLIQYSKPRKTERLNTVDLVGDGDDVDLLEAIERAFDLKLTDDEASDLETIGEPYDLVKAKAKSNPDFDPVWELVCQIVRENSMTRDPIDRDTTFFPEHAQERK</sequence>
<evidence type="ECO:0000256" key="2">
    <source>
        <dbReference type="SAM" id="SignalP"/>
    </source>
</evidence>
<name>A0A1M5MQC2_9RHOB</name>
<feature type="chain" id="PRO_5012725551" description="DUF2637 domain-containing protein" evidence="2">
    <location>
        <begin position="22"/>
        <end position="228"/>
    </location>
</feature>
<evidence type="ECO:0000313" key="4">
    <source>
        <dbReference type="Proteomes" id="UP000184211"/>
    </source>
</evidence>
<dbReference type="STRING" id="870908.SAMN04488044_1298"/>
<feature type="transmembrane region" description="Helical" evidence="1">
    <location>
        <begin position="75"/>
        <end position="94"/>
    </location>
</feature>
<reference evidence="4" key="1">
    <citation type="submission" date="2016-11" db="EMBL/GenBank/DDBJ databases">
        <authorList>
            <person name="Varghese N."/>
            <person name="Submissions S."/>
        </authorList>
    </citation>
    <scope>NUCLEOTIDE SEQUENCE [LARGE SCALE GENOMIC DNA]</scope>
    <source>
        <strain evidence="4">DSM 28223</strain>
    </source>
</reference>
<dbReference type="Proteomes" id="UP000184211">
    <property type="component" value="Unassembled WGS sequence"/>
</dbReference>
<gene>
    <name evidence="3" type="ORF">SAMN04488044_1298</name>
</gene>
<keyword evidence="4" id="KW-1185">Reference proteome</keyword>
<dbReference type="AlphaFoldDB" id="A0A1M5MQC2"/>
<protein>
    <recommendedName>
        <fullName evidence="5">DUF2637 domain-containing protein</fullName>
    </recommendedName>
</protein>
<keyword evidence="1" id="KW-1133">Transmembrane helix</keyword>
<feature type="signal peptide" evidence="2">
    <location>
        <begin position="1"/>
        <end position="21"/>
    </location>
</feature>
<evidence type="ECO:0000256" key="1">
    <source>
        <dbReference type="SAM" id="Phobius"/>
    </source>
</evidence>
<proteinExistence type="predicted"/>
<keyword evidence="2" id="KW-0732">Signal</keyword>
<keyword evidence="1" id="KW-0472">Membrane</keyword>
<accession>A0A1M5MQC2</accession>